<dbReference type="InterPro" id="IPR002110">
    <property type="entry name" value="Ankyrin_rpt"/>
</dbReference>
<dbReference type="SMART" id="SM00220">
    <property type="entry name" value="S_TKc"/>
    <property type="match status" value="1"/>
</dbReference>
<dbReference type="AlphaFoldDB" id="A0AAD6ICT8"/>
<keyword evidence="7" id="KW-1185">Reference proteome</keyword>
<dbReference type="Proteomes" id="UP001219568">
    <property type="component" value="Unassembled WGS sequence"/>
</dbReference>
<feature type="repeat" description="ANK" evidence="3">
    <location>
        <begin position="454"/>
        <end position="490"/>
    </location>
</feature>
<reference evidence="6" key="1">
    <citation type="journal article" date="2023" name="IMA Fungus">
        <title>Comparative genomic study of the Penicillium genus elucidates a diverse pangenome and 15 lateral gene transfer events.</title>
        <authorList>
            <person name="Petersen C."/>
            <person name="Sorensen T."/>
            <person name="Nielsen M.R."/>
            <person name="Sondergaard T.E."/>
            <person name="Sorensen J.L."/>
            <person name="Fitzpatrick D.A."/>
            <person name="Frisvad J.C."/>
            <person name="Nielsen K.L."/>
        </authorList>
    </citation>
    <scope>NUCLEOTIDE SEQUENCE</scope>
    <source>
        <strain evidence="6">IBT 15450</strain>
    </source>
</reference>
<dbReference type="PANTHER" id="PTHR24171:SF9">
    <property type="entry name" value="ANKYRIN REPEAT DOMAIN-CONTAINING PROTEIN 39"/>
    <property type="match status" value="1"/>
</dbReference>
<proteinExistence type="predicted"/>
<dbReference type="PROSITE" id="PS50088">
    <property type="entry name" value="ANK_REPEAT"/>
    <property type="match status" value="4"/>
</dbReference>
<evidence type="ECO:0000259" key="5">
    <source>
        <dbReference type="PROSITE" id="PS50011"/>
    </source>
</evidence>
<keyword evidence="1" id="KW-0677">Repeat</keyword>
<dbReference type="Pfam" id="PF12796">
    <property type="entry name" value="Ank_2"/>
    <property type="match status" value="2"/>
</dbReference>
<evidence type="ECO:0000256" key="4">
    <source>
        <dbReference type="SAM" id="MobiDB-lite"/>
    </source>
</evidence>
<dbReference type="GO" id="GO:0004672">
    <property type="term" value="F:protein kinase activity"/>
    <property type="evidence" value="ECO:0007669"/>
    <property type="project" value="InterPro"/>
</dbReference>
<feature type="region of interest" description="Disordered" evidence="4">
    <location>
        <begin position="323"/>
        <end position="355"/>
    </location>
</feature>
<evidence type="ECO:0000256" key="2">
    <source>
        <dbReference type="ARBA" id="ARBA00023043"/>
    </source>
</evidence>
<evidence type="ECO:0000313" key="6">
    <source>
        <dbReference type="EMBL" id="KAJ6043580.1"/>
    </source>
</evidence>
<evidence type="ECO:0000256" key="3">
    <source>
        <dbReference type="PROSITE-ProRule" id="PRU00023"/>
    </source>
</evidence>
<gene>
    <name evidence="6" type="ORF">N7460_004935</name>
</gene>
<dbReference type="Gene3D" id="1.10.510.10">
    <property type="entry name" value="Transferase(Phosphotransferase) domain 1"/>
    <property type="match status" value="1"/>
</dbReference>
<dbReference type="InterPro" id="IPR036770">
    <property type="entry name" value="Ankyrin_rpt-contain_sf"/>
</dbReference>
<dbReference type="InterPro" id="IPR008271">
    <property type="entry name" value="Ser/Thr_kinase_AS"/>
</dbReference>
<sequence length="649" mass="73028">MDEDGFAESLKLDMKPVSDGCFRETKIKRPDEGSRRTTEITLWNRTVCLTSSPADNVFLYESRQKDLRVFKRLRQQKSPANYSRELSVMERVLKEVEPHQKELFVSFIGWFPSQDYIHFVLEYCPYGDISTYSGPLSELQAWCVCNQLIEGLSVLHQLDITHRDIKPENVLVVAKNPIRVKIADFGISKLSPKDITQPRTKTGTDGYMAPECFGINNRTTKSSYTHAVDIWSLGCLTYYILTKEIPFKVKANEYTTYRALQSYCEGDIGFPEGPLARHQVSLSGRYFIQRLLAPVAEDRPTASGQLMINWVVPPVLKDVSRTLTQTADSSRVAESSTTDRNTMTSSPSHLSSNQEELFELPELLGEDPNQITRQTRNENNMDPHSSDLWHLVKSGKVSKSNEKRLRALLMFNASPNIHLKGYTALHVATEQGAAESVKTLLEFEADPEARTEPRQETPIHLASCQGKFESFSKKIQLLVDKGADIDAQNYEWDTALHLAICRIGTADAINLLLKSGASTELKGRNERTPLQYAIFLDREEIAAVLLGHGANPNCVDENGLTPLHLAIRSSKISTEFLRRLIDAGANINKEDGNHHTPLYEAITQGANDAIILLLNHGAECKPHHQELGRYLGQPGLWQKLALRLPWLSE</sequence>
<dbReference type="Pfam" id="PF00069">
    <property type="entry name" value="Pkinase"/>
    <property type="match status" value="1"/>
</dbReference>
<feature type="repeat" description="ANK" evidence="3">
    <location>
        <begin position="525"/>
        <end position="557"/>
    </location>
</feature>
<dbReference type="SUPFAM" id="SSF56112">
    <property type="entry name" value="Protein kinase-like (PK-like)"/>
    <property type="match status" value="1"/>
</dbReference>
<comment type="caution">
    <text evidence="6">The sequence shown here is derived from an EMBL/GenBank/DDBJ whole genome shotgun (WGS) entry which is preliminary data.</text>
</comment>
<accession>A0AAD6ICT8</accession>
<feature type="compositionally biased region" description="Polar residues" evidence="4">
    <location>
        <begin position="323"/>
        <end position="354"/>
    </location>
</feature>
<dbReference type="SUPFAM" id="SSF48403">
    <property type="entry name" value="Ankyrin repeat"/>
    <property type="match status" value="1"/>
</dbReference>
<protein>
    <recommendedName>
        <fullName evidence="5">Protein kinase domain-containing protein</fullName>
    </recommendedName>
</protein>
<name>A0AAD6ICT8_PENCN</name>
<feature type="repeat" description="ANK" evidence="3">
    <location>
        <begin position="420"/>
        <end position="452"/>
    </location>
</feature>
<dbReference type="PROSITE" id="PS50297">
    <property type="entry name" value="ANK_REP_REGION"/>
    <property type="match status" value="4"/>
</dbReference>
<feature type="repeat" description="ANK" evidence="3">
    <location>
        <begin position="558"/>
        <end position="592"/>
    </location>
</feature>
<dbReference type="Gene3D" id="1.25.40.20">
    <property type="entry name" value="Ankyrin repeat-containing domain"/>
    <property type="match status" value="2"/>
</dbReference>
<dbReference type="PRINTS" id="PR01415">
    <property type="entry name" value="ANKYRIN"/>
</dbReference>
<dbReference type="PROSITE" id="PS00108">
    <property type="entry name" value="PROTEIN_KINASE_ST"/>
    <property type="match status" value="1"/>
</dbReference>
<dbReference type="InterPro" id="IPR000719">
    <property type="entry name" value="Prot_kinase_dom"/>
</dbReference>
<evidence type="ECO:0000256" key="1">
    <source>
        <dbReference type="ARBA" id="ARBA00022737"/>
    </source>
</evidence>
<keyword evidence="2 3" id="KW-0040">ANK repeat</keyword>
<dbReference type="PROSITE" id="PS50011">
    <property type="entry name" value="PROTEIN_KINASE_DOM"/>
    <property type="match status" value="1"/>
</dbReference>
<reference evidence="6" key="2">
    <citation type="submission" date="2023-01" db="EMBL/GenBank/DDBJ databases">
        <authorList>
            <person name="Petersen C."/>
        </authorList>
    </citation>
    <scope>NUCLEOTIDE SEQUENCE</scope>
    <source>
        <strain evidence="6">IBT 15450</strain>
    </source>
</reference>
<feature type="domain" description="Protein kinase" evidence="5">
    <location>
        <begin position="1"/>
        <end position="311"/>
    </location>
</feature>
<dbReference type="GO" id="GO:0005524">
    <property type="term" value="F:ATP binding"/>
    <property type="evidence" value="ECO:0007669"/>
    <property type="project" value="InterPro"/>
</dbReference>
<dbReference type="InterPro" id="IPR011009">
    <property type="entry name" value="Kinase-like_dom_sf"/>
</dbReference>
<dbReference type="SMART" id="SM00248">
    <property type="entry name" value="ANK"/>
    <property type="match status" value="6"/>
</dbReference>
<evidence type="ECO:0000313" key="7">
    <source>
        <dbReference type="Proteomes" id="UP001219568"/>
    </source>
</evidence>
<organism evidence="6 7">
    <name type="scientific">Penicillium canescens</name>
    <dbReference type="NCBI Taxonomy" id="5083"/>
    <lineage>
        <taxon>Eukaryota</taxon>
        <taxon>Fungi</taxon>
        <taxon>Dikarya</taxon>
        <taxon>Ascomycota</taxon>
        <taxon>Pezizomycotina</taxon>
        <taxon>Eurotiomycetes</taxon>
        <taxon>Eurotiomycetidae</taxon>
        <taxon>Eurotiales</taxon>
        <taxon>Aspergillaceae</taxon>
        <taxon>Penicillium</taxon>
    </lineage>
</organism>
<dbReference type="PANTHER" id="PTHR24171">
    <property type="entry name" value="ANKYRIN REPEAT DOMAIN-CONTAINING PROTEIN 39-RELATED"/>
    <property type="match status" value="1"/>
</dbReference>
<dbReference type="EMBL" id="JAQJZL010000004">
    <property type="protein sequence ID" value="KAJ6043580.1"/>
    <property type="molecule type" value="Genomic_DNA"/>
</dbReference>